<feature type="domain" description="AB hydrolase-1" evidence="1">
    <location>
        <begin position="81"/>
        <end position="167"/>
    </location>
</feature>
<evidence type="ECO:0000313" key="3">
    <source>
        <dbReference type="Proteomes" id="UP000276254"/>
    </source>
</evidence>
<keyword evidence="3" id="KW-1185">Reference proteome</keyword>
<dbReference type="Proteomes" id="UP000276254">
    <property type="component" value="Plasmid unnamed1"/>
</dbReference>
<dbReference type="GO" id="GO:0004806">
    <property type="term" value="F:triacylglycerol lipase activity"/>
    <property type="evidence" value="ECO:0007669"/>
    <property type="project" value="TreeGrafter"/>
</dbReference>
<gene>
    <name evidence="2" type="ORF">D3Y57_04500</name>
</gene>
<proteinExistence type="predicted"/>
<keyword evidence="2" id="KW-0378">Hydrolase</keyword>
<dbReference type="InterPro" id="IPR000073">
    <property type="entry name" value="AB_hydrolase_1"/>
</dbReference>
<dbReference type="EMBL" id="CP032828">
    <property type="protein sequence ID" value="AYJ85285.1"/>
    <property type="molecule type" value="Genomic_DNA"/>
</dbReference>
<reference evidence="2 3" key="1">
    <citation type="submission" date="2018-09" db="EMBL/GenBank/DDBJ databases">
        <title>Sphingomonas peninsula sp. nov., isolated from fildes peninsula, Antarctic soil.</title>
        <authorList>
            <person name="Yingchao G."/>
        </authorList>
    </citation>
    <scope>NUCLEOTIDE SEQUENCE [LARGE SCALE GENOMIC DNA]</scope>
    <source>
        <strain evidence="2 3">YZ-8</strain>
        <plasmid evidence="2 3">unnamed1</plasmid>
    </source>
</reference>
<dbReference type="Pfam" id="PF00561">
    <property type="entry name" value="Abhydrolase_1"/>
    <property type="match status" value="1"/>
</dbReference>
<dbReference type="SUPFAM" id="SSF53474">
    <property type="entry name" value="alpha/beta-Hydrolases"/>
    <property type="match status" value="1"/>
</dbReference>
<geneLocation type="plasmid" evidence="2">
    <name>unnamed1</name>
</geneLocation>
<organism evidence="2 3">
    <name type="scientific">Sphingomonas paeninsulae</name>
    <dbReference type="NCBI Taxonomy" id="2319844"/>
    <lineage>
        <taxon>Bacteria</taxon>
        <taxon>Pseudomonadati</taxon>
        <taxon>Pseudomonadota</taxon>
        <taxon>Alphaproteobacteria</taxon>
        <taxon>Sphingomonadales</taxon>
        <taxon>Sphingomonadaceae</taxon>
        <taxon>Sphingomonas</taxon>
    </lineage>
</organism>
<dbReference type="GO" id="GO:0046503">
    <property type="term" value="P:glycerolipid catabolic process"/>
    <property type="evidence" value="ECO:0007669"/>
    <property type="project" value="TreeGrafter"/>
</dbReference>
<dbReference type="KEGG" id="spha:D3Y57_04500"/>
<dbReference type="PANTHER" id="PTHR43433">
    <property type="entry name" value="HYDROLASE, ALPHA/BETA FOLD FAMILY PROTEIN"/>
    <property type="match status" value="1"/>
</dbReference>
<name>A0A494TJH3_SPHPE</name>
<dbReference type="AlphaFoldDB" id="A0A494TJH3"/>
<sequence length="185" mass="19888">MAFFGPFEGRGHRFQILLTPMASRLTSLPAAMKTDFFNIMPPLWATVPEVLSLPKPEQSGFVNSNGARLYYAAFNHRGGSPVILLHGGFASSESWGFEVPRLADNHEVIVMDNRGHGRSGISATPLSYEQMTSDVIAVLDAMHIRKVSVVGLSDGGIIGLILGFRYPGRGALHGVIVAFLGGHGN</sequence>
<protein>
    <submittedName>
        <fullName evidence="2">Alpha/beta fold hydrolase</fullName>
    </submittedName>
</protein>
<dbReference type="OrthoDB" id="8680283at2"/>
<keyword evidence="2" id="KW-0614">Plasmid</keyword>
<dbReference type="InterPro" id="IPR029058">
    <property type="entry name" value="AB_hydrolase_fold"/>
</dbReference>
<evidence type="ECO:0000313" key="2">
    <source>
        <dbReference type="EMBL" id="AYJ85285.1"/>
    </source>
</evidence>
<accession>A0A494TJH3</accession>
<dbReference type="PANTHER" id="PTHR43433:SF5">
    <property type="entry name" value="AB HYDROLASE-1 DOMAIN-CONTAINING PROTEIN"/>
    <property type="match status" value="1"/>
</dbReference>
<evidence type="ECO:0000259" key="1">
    <source>
        <dbReference type="Pfam" id="PF00561"/>
    </source>
</evidence>
<dbReference type="Gene3D" id="3.40.50.1820">
    <property type="entry name" value="alpha/beta hydrolase"/>
    <property type="match status" value="1"/>
</dbReference>
<dbReference type="InterPro" id="IPR050471">
    <property type="entry name" value="AB_hydrolase"/>
</dbReference>